<reference evidence="2" key="1">
    <citation type="journal article" date="2019" name="Microbiol. Resour. Announc.">
        <title>Complete Genome Sequence of Halomonas olivaria, a Moderately Halophilic Bacterium Isolated from Olive Processing Effluents, Obtained by Nanopore Sequencing.</title>
        <authorList>
            <person name="Nagata S."/>
            <person name="Ii K.M."/>
            <person name="Tsukimi T."/>
            <person name="Miura M.C."/>
            <person name="Galipon J."/>
            <person name="Arakawa K."/>
        </authorList>
    </citation>
    <scope>NUCLEOTIDE SEQUENCE [LARGE SCALE GENOMIC DNA]</scope>
    <source>
        <strain evidence="2">TYRC17</strain>
    </source>
</reference>
<evidence type="ECO:0000313" key="1">
    <source>
        <dbReference type="EMBL" id="BBI53735.1"/>
    </source>
</evidence>
<evidence type="ECO:0000313" key="2">
    <source>
        <dbReference type="Proteomes" id="UP000289555"/>
    </source>
</evidence>
<dbReference type="EMBL" id="AP019416">
    <property type="protein sequence ID" value="BBI53735.1"/>
    <property type="molecule type" value="Genomic_DNA"/>
</dbReference>
<accession>A0ABN5X9Y4</accession>
<keyword evidence="2" id="KW-1185">Reference proteome</keyword>
<sequence>MSLTPRQQEKFRALAAEIEGIDIEVYKRFERDPLEPIIGLGKPNLRIGFFRARPRAR</sequence>
<proteinExistence type="predicted"/>
<name>A0ABN5X9Y4_9GAMM</name>
<protein>
    <submittedName>
        <fullName evidence="1">Uncharacterized protein</fullName>
    </submittedName>
</protein>
<dbReference type="Proteomes" id="UP000289555">
    <property type="component" value="Chromosome"/>
</dbReference>
<organism evidence="1 2">
    <name type="scientific">Vreelandella olivaria</name>
    <dbReference type="NCBI Taxonomy" id="390919"/>
    <lineage>
        <taxon>Bacteria</taxon>
        <taxon>Pseudomonadati</taxon>
        <taxon>Pseudomonadota</taxon>
        <taxon>Gammaproteobacteria</taxon>
        <taxon>Oceanospirillales</taxon>
        <taxon>Halomonadaceae</taxon>
        <taxon>Vreelandella</taxon>
    </lineage>
</organism>
<gene>
    <name evidence="1" type="ORF">HORIV_61560</name>
</gene>